<dbReference type="Gene3D" id="3.30.420.40">
    <property type="match status" value="1"/>
</dbReference>
<evidence type="ECO:0000313" key="3">
    <source>
        <dbReference type="Proteomes" id="UP000324897"/>
    </source>
</evidence>
<name>A0A5J9TMK3_9POAL</name>
<dbReference type="EMBL" id="RWGY01000039">
    <property type="protein sequence ID" value="TVU12138.1"/>
    <property type="molecule type" value="Genomic_DNA"/>
</dbReference>
<dbReference type="GO" id="GO:0005829">
    <property type="term" value="C:cytosol"/>
    <property type="evidence" value="ECO:0007669"/>
    <property type="project" value="TreeGrafter"/>
</dbReference>
<dbReference type="InterPro" id="IPR004567">
    <property type="entry name" value="Type_II_PanK"/>
</dbReference>
<dbReference type="PANTHER" id="PTHR12280:SF36">
    <property type="entry name" value="PANTOTHENATE KINASE 1"/>
    <property type="match status" value="1"/>
</dbReference>
<dbReference type="Gramene" id="TVU12138">
    <property type="protein sequence ID" value="TVU12138"/>
    <property type="gene ID" value="EJB05_45766"/>
</dbReference>
<accession>A0A5J9TMK3</accession>
<gene>
    <name evidence="2" type="ORF">EJB05_45766</name>
</gene>
<dbReference type="GO" id="GO:0015937">
    <property type="term" value="P:coenzyme A biosynthetic process"/>
    <property type="evidence" value="ECO:0007669"/>
    <property type="project" value="InterPro"/>
</dbReference>
<dbReference type="InterPro" id="IPR043129">
    <property type="entry name" value="ATPase_NBD"/>
</dbReference>
<evidence type="ECO:0008006" key="4">
    <source>
        <dbReference type="Google" id="ProtNLM"/>
    </source>
</evidence>
<comment type="caution">
    <text evidence="2">The sequence shown here is derived from an EMBL/GenBank/DDBJ whole genome shotgun (WGS) entry which is preliminary data.</text>
</comment>
<dbReference type="Pfam" id="PF03630">
    <property type="entry name" value="Fumble"/>
    <property type="match status" value="1"/>
</dbReference>
<protein>
    <recommendedName>
        <fullName evidence="4">Pantothenate kinase</fullName>
    </recommendedName>
</protein>
<evidence type="ECO:0000313" key="2">
    <source>
        <dbReference type="EMBL" id="TVU12138.1"/>
    </source>
</evidence>
<dbReference type="OrthoDB" id="498611at2759"/>
<dbReference type="GO" id="GO:0005634">
    <property type="term" value="C:nucleus"/>
    <property type="evidence" value="ECO:0007669"/>
    <property type="project" value="TreeGrafter"/>
</dbReference>
<feature type="coiled-coil region" evidence="1">
    <location>
        <begin position="226"/>
        <end position="270"/>
    </location>
</feature>
<dbReference type="GO" id="GO:0005524">
    <property type="term" value="F:ATP binding"/>
    <property type="evidence" value="ECO:0007669"/>
    <property type="project" value="InterPro"/>
</dbReference>
<organism evidence="2 3">
    <name type="scientific">Eragrostis curvula</name>
    <name type="common">weeping love grass</name>
    <dbReference type="NCBI Taxonomy" id="38414"/>
    <lineage>
        <taxon>Eukaryota</taxon>
        <taxon>Viridiplantae</taxon>
        <taxon>Streptophyta</taxon>
        <taxon>Embryophyta</taxon>
        <taxon>Tracheophyta</taxon>
        <taxon>Spermatophyta</taxon>
        <taxon>Magnoliopsida</taxon>
        <taxon>Liliopsida</taxon>
        <taxon>Poales</taxon>
        <taxon>Poaceae</taxon>
        <taxon>PACMAD clade</taxon>
        <taxon>Chloridoideae</taxon>
        <taxon>Eragrostideae</taxon>
        <taxon>Eragrostidinae</taxon>
        <taxon>Eragrostis</taxon>
    </lineage>
</organism>
<proteinExistence type="predicted"/>
<dbReference type="GO" id="GO:0004594">
    <property type="term" value="F:pantothenate kinase activity"/>
    <property type="evidence" value="ECO:0007669"/>
    <property type="project" value="TreeGrafter"/>
</dbReference>
<evidence type="ECO:0000256" key="1">
    <source>
        <dbReference type="SAM" id="Coils"/>
    </source>
</evidence>
<sequence length="272" mass="30694">MTCYYYEQVSGKGKFKRITGSHIGGGTILGLAKLLTGCSSFEEFLELSQRGNNESVDLTIKDLFGEGYRKYGFQTSFIVGSFGKVNSSKLSEYKVEDISASLLNCFIYNTGQMVYLVTKILGVKRIFFRGAFVCGHEKIMGKISQFLEQRLKGEVQLTFLCREGSLGTLGSFWSYENMGIDGLVGHEDMREVLLGAPYTGQFQSLAHGQNKRFEGEVKNLWREDVVLKVEVELLQLQRENAELKAKLVDNAMLKAEVERLRRENAELNARIM</sequence>
<reference evidence="2 3" key="1">
    <citation type="journal article" date="2019" name="Sci. Rep.">
        <title>A high-quality genome of Eragrostis curvula grass provides insights into Poaceae evolution and supports new strategies to enhance forage quality.</title>
        <authorList>
            <person name="Carballo J."/>
            <person name="Santos B.A.C.M."/>
            <person name="Zappacosta D."/>
            <person name="Garbus I."/>
            <person name="Selva J.P."/>
            <person name="Gallo C.A."/>
            <person name="Diaz A."/>
            <person name="Albertini E."/>
            <person name="Caccamo M."/>
            <person name="Echenique V."/>
        </authorList>
    </citation>
    <scope>NUCLEOTIDE SEQUENCE [LARGE SCALE GENOMIC DNA]</scope>
    <source>
        <strain evidence="3">cv. Victoria</strain>
        <tissue evidence="2">Leaf</tissue>
    </source>
</reference>
<keyword evidence="1" id="KW-0175">Coiled coil</keyword>
<dbReference type="PANTHER" id="PTHR12280">
    <property type="entry name" value="PANTOTHENATE KINASE"/>
    <property type="match status" value="1"/>
</dbReference>
<dbReference type="AlphaFoldDB" id="A0A5J9TMK3"/>
<dbReference type="SUPFAM" id="SSF53067">
    <property type="entry name" value="Actin-like ATPase domain"/>
    <property type="match status" value="1"/>
</dbReference>
<dbReference type="Proteomes" id="UP000324897">
    <property type="component" value="Chromosome 3"/>
</dbReference>
<keyword evidence="3" id="KW-1185">Reference proteome</keyword>